<dbReference type="EMBL" id="JBHSNY010000003">
    <property type="protein sequence ID" value="MFC5633731.1"/>
    <property type="molecule type" value="Genomic_DNA"/>
</dbReference>
<sequence>MSKEDSPPTRYAVASADRLKLLMERTGTGEPITSRELAEKAGVAHGTIGALMAGQQRTVPEEKAKAIAAALGIDLLVLFVPMERAGRVFIPAQVAV</sequence>
<protein>
    <submittedName>
        <fullName evidence="2">Helix-turn-helix domain-containing protein</fullName>
    </submittedName>
</protein>
<feature type="domain" description="HTH cro/C1-type" evidence="1">
    <location>
        <begin position="32"/>
        <end position="78"/>
    </location>
</feature>
<keyword evidence="3" id="KW-1185">Reference proteome</keyword>
<dbReference type="SMART" id="SM00530">
    <property type="entry name" value="HTH_XRE"/>
    <property type="match status" value="1"/>
</dbReference>
<name>A0ABW0UMD7_9ACTN</name>
<dbReference type="InterPro" id="IPR010982">
    <property type="entry name" value="Lambda_DNA-bd_dom_sf"/>
</dbReference>
<gene>
    <name evidence="2" type="ORF">ACFPZJ_07985</name>
</gene>
<dbReference type="Gene3D" id="1.10.260.40">
    <property type="entry name" value="lambda repressor-like DNA-binding domains"/>
    <property type="match status" value="1"/>
</dbReference>
<evidence type="ECO:0000313" key="2">
    <source>
        <dbReference type="EMBL" id="MFC5633731.1"/>
    </source>
</evidence>
<reference evidence="3" key="1">
    <citation type="journal article" date="2019" name="Int. J. Syst. Evol. Microbiol.">
        <title>The Global Catalogue of Microorganisms (GCM) 10K type strain sequencing project: providing services to taxonomists for standard genome sequencing and annotation.</title>
        <authorList>
            <consortium name="The Broad Institute Genomics Platform"/>
            <consortium name="The Broad Institute Genome Sequencing Center for Infectious Disease"/>
            <person name="Wu L."/>
            <person name="Ma J."/>
        </authorList>
    </citation>
    <scope>NUCLEOTIDE SEQUENCE [LARGE SCALE GENOMIC DNA]</scope>
    <source>
        <strain evidence="3">CGMCC 4.7248</strain>
    </source>
</reference>
<evidence type="ECO:0000259" key="1">
    <source>
        <dbReference type="PROSITE" id="PS50943"/>
    </source>
</evidence>
<comment type="caution">
    <text evidence="2">The sequence shown here is derived from an EMBL/GenBank/DDBJ whole genome shotgun (WGS) entry which is preliminary data.</text>
</comment>
<accession>A0ABW0UMD7</accession>
<dbReference type="InterPro" id="IPR001387">
    <property type="entry name" value="Cro/C1-type_HTH"/>
</dbReference>
<dbReference type="RefSeq" id="WP_381019061.1">
    <property type="nucleotide sequence ID" value="NZ_JBHSNY010000003.1"/>
</dbReference>
<dbReference type="Proteomes" id="UP001596154">
    <property type="component" value="Unassembled WGS sequence"/>
</dbReference>
<evidence type="ECO:0000313" key="3">
    <source>
        <dbReference type="Proteomes" id="UP001596154"/>
    </source>
</evidence>
<organism evidence="2 3">
    <name type="scientific">Streptomyces bullii</name>
    <dbReference type="NCBI Taxonomy" id="349910"/>
    <lineage>
        <taxon>Bacteria</taxon>
        <taxon>Bacillati</taxon>
        <taxon>Actinomycetota</taxon>
        <taxon>Actinomycetes</taxon>
        <taxon>Kitasatosporales</taxon>
        <taxon>Streptomycetaceae</taxon>
        <taxon>Streptomyces</taxon>
    </lineage>
</organism>
<proteinExistence type="predicted"/>
<dbReference type="SUPFAM" id="SSF47413">
    <property type="entry name" value="lambda repressor-like DNA-binding domains"/>
    <property type="match status" value="1"/>
</dbReference>
<dbReference type="Pfam" id="PF01381">
    <property type="entry name" value="HTH_3"/>
    <property type="match status" value="1"/>
</dbReference>
<dbReference type="PROSITE" id="PS50943">
    <property type="entry name" value="HTH_CROC1"/>
    <property type="match status" value="1"/>
</dbReference>